<dbReference type="EMBL" id="LSRX01000531">
    <property type="protein sequence ID" value="OLP94741.1"/>
    <property type="molecule type" value="Genomic_DNA"/>
</dbReference>
<proteinExistence type="predicted"/>
<dbReference type="PROSITE" id="PS51257">
    <property type="entry name" value="PROKAR_LIPOPROTEIN"/>
    <property type="match status" value="1"/>
</dbReference>
<dbReference type="PROSITE" id="PS50011">
    <property type="entry name" value="PROTEIN_KINASE_DOM"/>
    <property type="match status" value="1"/>
</dbReference>
<feature type="transmembrane region" description="Helical" evidence="9">
    <location>
        <begin position="393"/>
        <end position="416"/>
    </location>
</feature>
<protein>
    <recommendedName>
        <fullName evidence="1">non-specific serine/threonine protein kinase</fullName>
        <ecNumber evidence="1">2.7.11.1</ecNumber>
    </recommendedName>
</protein>
<dbReference type="SMART" id="SM00220">
    <property type="entry name" value="S_TKc"/>
    <property type="match status" value="1"/>
</dbReference>
<evidence type="ECO:0000313" key="11">
    <source>
        <dbReference type="EMBL" id="OLP94741.1"/>
    </source>
</evidence>
<dbReference type="InterPro" id="IPR000719">
    <property type="entry name" value="Prot_kinase_dom"/>
</dbReference>
<dbReference type="InterPro" id="IPR011009">
    <property type="entry name" value="Kinase-like_dom_sf"/>
</dbReference>
<keyword evidence="9" id="KW-0472">Membrane</keyword>
<dbReference type="PROSITE" id="PS00108">
    <property type="entry name" value="PROTEIN_KINASE_ST"/>
    <property type="match status" value="1"/>
</dbReference>
<keyword evidence="4" id="KW-0547">Nucleotide-binding</keyword>
<evidence type="ECO:0000256" key="7">
    <source>
        <dbReference type="ARBA" id="ARBA00047899"/>
    </source>
</evidence>
<evidence type="ECO:0000256" key="6">
    <source>
        <dbReference type="ARBA" id="ARBA00022840"/>
    </source>
</evidence>
<comment type="catalytic activity">
    <reaction evidence="7">
        <text>L-threonyl-[protein] + ATP = O-phospho-L-threonyl-[protein] + ADP + H(+)</text>
        <dbReference type="Rhea" id="RHEA:46608"/>
        <dbReference type="Rhea" id="RHEA-COMP:11060"/>
        <dbReference type="Rhea" id="RHEA-COMP:11605"/>
        <dbReference type="ChEBI" id="CHEBI:15378"/>
        <dbReference type="ChEBI" id="CHEBI:30013"/>
        <dbReference type="ChEBI" id="CHEBI:30616"/>
        <dbReference type="ChEBI" id="CHEBI:61977"/>
        <dbReference type="ChEBI" id="CHEBI:456216"/>
        <dbReference type="EC" id="2.7.11.1"/>
    </reaction>
</comment>
<accession>A0A1Q9DHT4</accession>
<evidence type="ECO:0000313" key="12">
    <source>
        <dbReference type="Proteomes" id="UP000186817"/>
    </source>
</evidence>
<dbReference type="InterPro" id="IPR051131">
    <property type="entry name" value="NEK_Ser/Thr_kinase_NIMA"/>
</dbReference>
<dbReference type="Gene3D" id="1.10.510.10">
    <property type="entry name" value="Transferase(Phosphotransferase) domain 1"/>
    <property type="match status" value="1"/>
</dbReference>
<feature type="transmembrane region" description="Helical" evidence="9">
    <location>
        <begin position="463"/>
        <end position="482"/>
    </location>
</feature>
<dbReference type="PANTHER" id="PTHR44899">
    <property type="entry name" value="CAMK FAMILY PROTEIN KINASE"/>
    <property type="match status" value="1"/>
</dbReference>
<dbReference type="Proteomes" id="UP000186817">
    <property type="component" value="Unassembled WGS sequence"/>
</dbReference>
<keyword evidence="5 11" id="KW-0418">Kinase</keyword>
<feature type="domain" description="Protein kinase" evidence="10">
    <location>
        <begin position="398"/>
        <end position="619"/>
    </location>
</feature>
<evidence type="ECO:0000256" key="4">
    <source>
        <dbReference type="ARBA" id="ARBA00022741"/>
    </source>
</evidence>
<name>A0A1Q9DHT4_SYMMI</name>
<dbReference type="Pfam" id="PF00069">
    <property type="entry name" value="Pkinase"/>
    <property type="match status" value="1"/>
</dbReference>
<keyword evidence="6" id="KW-0067">ATP-binding</keyword>
<dbReference type="PANTHER" id="PTHR44899:SF7">
    <property type="entry name" value="NIMA-RELATED KINASE"/>
    <property type="match status" value="1"/>
</dbReference>
<keyword evidence="9" id="KW-1133">Transmembrane helix</keyword>
<dbReference type="GO" id="GO:0004674">
    <property type="term" value="F:protein serine/threonine kinase activity"/>
    <property type="evidence" value="ECO:0007669"/>
    <property type="project" value="UniProtKB-KW"/>
</dbReference>
<evidence type="ECO:0000259" key="10">
    <source>
        <dbReference type="PROSITE" id="PS50011"/>
    </source>
</evidence>
<dbReference type="OrthoDB" id="248923at2759"/>
<dbReference type="GO" id="GO:0005524">
    <property type="term" value="F:ATP binding"/>
    <property type="evidence" value="ECO:0007669"/>
    <property type="project" value="UniProtKB-KW"/>
</dbReference>
<reference evidence="11 12" key="1">
    <citation type="submission" date="2016-02" db="EMBL/GenBank/DDBJ databases">
        <title>Genome analysis of coral dinoflagellate symbionts highlights evolutionary adaptations to a symbiotic lifestyle.</title>
        <authorList>
            <person name="Aranda M."/>
            <person name="Li Y."/>
            <person name="Liew Y.J."/>
            <person name="Baumgarten S."/>
            <person name="Simakov O."/>
            <person name="Wilson M."/>
            <person name="Piel J."/>
            <person name="Ashoor H."/>
            <person name="Bougouffa S."/>
            <person name="Bajic V.B."/>
            <person name="Ryu T."/>
            <person name="Ravasi T."/>
            <person name="Bayer T."/>
            <person name="Micklem G."/>
            <person name="Kim H."/>
            <person name="Bhak J."/>
            <person name="Lajeunesse T.C."/>
            <person name="Voolstra C.R."/>
        </authorList>
    </citation>
    <scope>NUCLEOTIDE SEQUENCE [LARGE SCALE GENOMIC DNA]</scope>
    <source>
        <strain evidence="11 12">CCMP2467</strain>
    </source>
</reference>
<comment type="catalytic activity">
    <reaction evidence="8">
        <text>L-seryl-[protein] + ATP = O-phospho-L-seryl-[protein] + ADP + H(+)</text>
        <dbReference type="Rhea" id="RHEA:17989"/>
        <dbReference type="Rhea" id="RHEA-COMP:9863"/>
        <dbReference type="Rhea" id="RHEA-COMP:11604"/>
        <dbReference type="ChEBI" id="CHEBI:15378"/>
        <dbReference type="ChEBI" id="CHEBI:29999"/>
        <dbReference type="ChEBI" id="CHEBI:30616"/>
        <dbReference type="ChEBI" id="CHEBI:83421"/>
        <dbReference type="ChEBI" id="CHEBI:456216"/>
        <dbReference type="EC" id="2.7.11.1"/>
    </reaction>
</comment>
<keyword evidence="9" id="KW-0812">Transmembrane</keyword>
<evidence type="ECO:0000256" key="1">
    <source>
        <dbReference type="ARBA" id="ARBA00012513"/>
    </source>
</evidence>
<keyword evidence="12" id="KW-1185">Reference proteome</keyword>
<evidence type="ECO:0000256" key="2">
    <source>
        <dbReference type="ARBA" id="ARBA00022527"/>
    </source>
</evidence>
<organism evidence="11 12">
    <name type="scientific">Symbiodinium microadriaticum</name>
    <name type="common">Dinoflagellate</name>
    <name type="synonym">Zooxanthella microadriatica</name>
    <dbReference type="NCBI Taxonomy" id="2951"/>
    <lineage>
        <taxon>Eukaryota</taxon>
        <taxon>Sar</taxon>
        <taxon>Alveolata</taxon>
        <taxon>Dinophyceae</taxon>
        <taxon>Suessiales</taxon>
        <taxon>Symbiodiniaceae</taxon>
        <taxon>Symbiodinium</taxon>
    </lineage>
</organism>
<keyword evidence="2" id="KW-0723">Serine/threonine-protein kinase</keyword>
<keyword evidence="3" id="KW-0808">Transferase</keyword>
<feature type="transmembrane region" description="Helical" evidence="9">
    <location>
        <begin position="437"/>
        <end position="457"/>
    </location>
</feature>
<dbReference type="AlphaFoldDB" id="A0A1Q9DHT4"/>
<dbReference type="SUPFAM" id="SSF56112">
    <property type="entry name" value="Protein kinase-like (PK-like)"/>
    <property type="match status" value="1"/>
</dbReference>
<evidence type="ECO:0000256" key="5">
    <source>
        <dbReference type="ARBA" id="ARBA00022777"/>
    </source>
</evidence>
<dbReference type="InterPro" id="IPR008271">
    <property type="entry name" value="Ser/Thr_kinase_AS"/>
</dbReference>
<gene>
    <name evidence="11" type="primary">NEK1</name>
    <name evidence="11" type="ORF">AK812_SmicGene23224</name>
</gene>
<comment type="caution">
    <text evidence="11">The sequence shown here is derived from an EMBL/GenBank/DDBJ whole genome shotgun (WGS) entry which is preliminary data.</text>
</comment>
<dbReference type="EC" id="2.7.11.1" evidence="1"/>
<evidence type="ECO:0000256" key="9">
    <source>
        <dbReference type="SAM" id="Phobius"/>
    </source>
</evidence>
<evidence type="ECO:0000256" key="3">
    <source>
        <dbReference type="ARBA" id="ARBA00022679"/>
    </source>
</evidence>
<sequence>MKFEIEAGTSMANVIGAGCSESLPTTAAPTSPDLNPLNPETASWTCWSWIQQPWTHASIHSWAVLNILRPHCTTARACLLAALSLLVVILQGAMLHLLQHEAYFPACSAQASCPLGTACTYHPSGLRCTPCQGFAHDRGEILRLLGIDGDNSPFASCQDVMNGSVAEVKISALSSHRQTPTETDTTLLRHACDIQTRCLQSDRLEFRCDYIVYGVAAWRLGSKILLTVVALLAWAPMVRSMRTAAAEEHMLSKLFETTDELSLGVCAAVFHLSLSLKARREVLVWMVVTTIVAVTAGEPPASVNILAATMGLSLFTSADRLWAQLLLGPAAYEELQGHMLNELVPQLNLSEACRGLASIVLMLLLTFHLEDALRLGSPVVEYWGLGHGLDCDMVQGVLEFIVTFAAAVLNALFTAVDTLASCRDHECRALQSLVSNVLLSWISLLWLLGTSRLLVHFASGGRVIHTVPFLLFLFPGVVYPWWMALRFAKRSGQTLDVACFTGLVNAFNRSKRGLRSSSATEHQRHILHRDLKSSNVFLTTAPSGNGDYDVRIGDFGISRVLEGTVDVAATVVGTPYYMSPEVCKAEPYGYKSDIWALGCVLYEMCMLKHAFESQSLQRP</sequence>
<evidence type="ECO:0000256" key="8">
    <source>
        <dbReference type="ARBA" id="ARBA00048679"/>
    </source>
</evidence>